<organism evidence="3 4">
    <name type="scientific">Candidatus Woesebacteria bacterium GW2011_GWB1_40_12</name>
    <dbReference type="NCBI Taxonomy" id="1618576"/>
    <lineage>
        <taxon>Bacteria</taxon>
        <taxon>Candidatus Woeseibacteriota</taxon>
    </lineage>
</organism>
<evidence type="ECO:0000256" key="1">
    <source>
        <dbReference type="ARBA" id="ARBA00022801"/>
    </source>
</evidence>
<evidence type="ECO:0000259" key="2">
    <source>
        <dbReference type="PROSITE" id="PS51462"/>
    </source>
</evidence>
<dbReference type="AlphaFoldDB" id="A0A0G0QXL9"/>
<dbReference type="GO" id="GO:0016787">
    <property type="term" value="F:hydrolase activity"/>
    <property type="evidence" value="ECO:0007669"/>
    <property type="project" value="UniProtKB-KW"/>
</dbReference>
<feature type="domain" description="Nudix hydrolase" evidence="2">
    <location>
        <begin position="12"/>
        <end position="142"/>
    </location>
</feature>
<evidence type="ECO:0000313" key="4">
    <source>
        <dbReference type="Proteomes" id="UP000034215"/>
    </source>
</evidence>
<dbReference type="InterPro" id="IPR015797">
    <property type="entry name" value="NUDIX_hydrolase-like_dom_sf"/>
</dbReference>
<name>A0A0G0QXL9_9BACT</name>
<dbReference type="Gene3D" id="3.90.79.10">
    <property type="entry name" value="Nucleoside Triphosphate Pyrophosphohydrolase"/>
    <property type="match status" value="1"/>
</dbReference>
<protein>
    <recommendedName>
        <fullName evidence="2">Nudix hydrolase domain-containing protein</fullName>
    </recommendedName>
</protein>
<dbReference type="PROSITE" id="PS00893">
    <property type="entry name" value="NUDIX_BOX"/>
    <property type="match status" value="1"/>
</dbReference>
<evidence type="ECO:0000313" key="3">
    <source>
        <dbReference type="EMBL" id="KKR44933.1"/>
    </source>
</evidence>
<dbReference type="Proteomes" id="UP000034215">
    <property type="component" value="Unassembled WGS sequence"/>
</dbReference>
<proteinExistence type="predicted"/>
<accession>A0A0G0QXL9</accession>
<dbReference type="InterPro" id="IPR000086">
    <property type="entry name" value="NUDIX_hydrolase_dom"/>
</dbReference>
<sequence>MLTEKESERLNPQDRVVMFLVYNSSNNKFIIEERTRKNSVYYGSFMIPAGHINENEKSEDALVRELWEEQGIVPTEILHIDTFKNVSMHGNTFLVDAYLIKSYQGEIVNKEPEKCNLHQMSFEEAIQNMEHVHNKYVLLKAEGLFR</sequence>
<gene>
    <name evidence="3" type="ORF">UT76_C0002G0030</name>
</gene>
<comment type="caution">
    <text evidence="3">The sequence shown here is derived from an EMBL/GenBank/DDBJ whole genome shotgun (WGS) entry which is preliminary data.</text>
</comment>
<keyword evidence="1" id="KW-0378">Hydrolase</keyword>
<dbReference type="SUPFAM" id="SSF55811">
    <property type="entry name" value="Nudix"/>
    <property type="match status" value="1"/>
</dbReference>
<dbReference type="PROSITE" id="PS51462">
    <property type="entry name" value="NUDIX"/>
    <property type="match status" value="1"/>
</dbReference>
<dbReference type="InterPro" id="IPR020084">
    <property type="entry name" value="NUDIX_hydrolase_CS"/>
</dbReference>
<dbReference type="Pfam" id="PF00293">
    <property type="entry name" value="NUDIX"/>
    <property type="match status" value="1"/>
</dbReference>
<dbReference type="EMBL" id="LBYA01000002">
    <property type="protein sequence ID" value="KKR44933.1"/>
    <property type="molecule type" value="Genomic_DNA"/>
</dbReference>
<reference evidence="3 4" key="1">
    <citation type="journal article" date="2015" name="Nature">
        <title>rRNA introns, odd ribosomes, and small enigmatic genomes across a large radiation of phyla.</title>
        <authorList>
            <person name="Brown C.T."/>
            <person name="Hug L.A."/>
            <person name="Thomas B.C."/>
            <person name="Sharon I."/>
            <person name="Castelle C.J."/>
            <person name="Singh A."/>
            <person name="Wilkins M.J."/>
            <person name="Williams K.H."/>
            <person name="Banfield J.F."/>
        </authorList>
    </citation>
    <scope>NUCLEOTIDE SEQUENCE [LARGE SCALE GENOMIC DNA]</scope>
</reference>